<dbReference type="Gene3D" id="3.30.470.10">
    <property type="match status" value="1"/>
</dbReference>
<dbReference type="RefSeq" id="WP_132023982.1">
    <property type="nucleotide sequence ID" value="NZ_CP016605.1"/>
</dbReference>
<dbReference type="GO" id="GO:0016829">
    <property type="term" value="F:lyase activity"/>
    <property type="evidence" value="ECO:0007669"/>
    <property type="project" value="UniProtKB-KW"/>
</dbReference>
<accession>A0A4R2MUI6</accession>
<dbReference type="AlphaFoldDB" id="A0A4R2MUI6"/>
<dbReference type="InterPro" id="IPR001544">
    <property type="entry name" value="Aminotrans_IV"/>
</dbReference>
<keyword evidence="2" id="KW-1185">Reference proteome</keyword>
<dbReference type="InterPro" id="IPR043132">
    <property type="entry name" value="BCAT-like_C"/>
</dbReference>
<organism evidence="1 2">
    <name type="scientific">Bisgaardia hudsonensis</name>
    <dbReference type="NCBI Taxonomy" id="109472"/>
    <lineage>
        <taxon>Bacteria</taxon>
        <taxon>Pseudomonadati</taxon>
        <taxon>Pseudomonadota</taxon>
        <taxon>Gammaproteobacteria</taxon>
        <taxon>Pasteurellales</taxon>
        <taxon>Pasteurellaceae</taxon>
        <taxon>Bisgaardia</taxon>
    </lineage>
</organism>
<proteinExistence type="predicted"/>
<protein>
    <submittedName>
        <fullName evidence="1">4-amino-4-deoxychorismate lyase</fullName>
    </submittedName>
</protein>
<keyword evidence="1" id="KW-0456">Lyase</keyword>
<name>A0A4R2MUI6_9PAST</name>
<dbReference type="OrthoDB" id="1148709at2"/>
<evidence type="ECO:0000313" key="1">
    <source>
        <dbReference type="EMBL" id="TCP12350.1"/>
    </source>
</evidence>
<dbReference type="SUPFAM" id="SSF56752">
    <property type="entry name" value="D-aminoacid aminotransferase-like PLP-dependent enzymes"/>
    <property type="match status" value="1"/>
</dbReference>
<reference evidence="1 2" key="1">
    <citation type="submission" date="2019-03" db="EMBL/GenBank/DDBJ databases">
        <title>Genomic Encyclopedia of Type Strains, Phase IV (KMG-IV): sequencing the most valuable type-strain genomes for metagenomic binning, comparative biology and taxonomic classification.</title>
        <authorList>
            <person name="Goeker M."/>
        </authorList>
    </citation>
    <scope>NUCLEOTIDE SEQUENCE [LARGE SCALE GENOMIC DNA]</scope>
    <source>
        <strain evidence="1 2">DSM 28231</strain>
    </source>
</reference>
<dbReference type="InterPro" id="IPR036038">
    <property type="entry name" value="Aminotransferase-like"/>
</dbReference>
<dbReference type="EMBL" id="SLXI01000004">
    <property type="protein sequence ID" value="TCP12350.1"/>
    <property type="molecule type" value="Genomic_DNA"/>
</dbReference>
<sequence>MFTLFETLCIKNGIIENVNYHQIRYEQSLKKLYSKKSYRKFDLKKIIEKATALTPLPQAEIVRCRINYSNSNYEIQFFPYQQKVYRSFKPVICDEIDYSLKYCHRDLLNQLLEKKGDCDEIIIIKKGRVTDCSIGNLIFRRGKDWFTPDTPLLEGTQRAKLLAENKIKSCSISVEDIAKFDEIRLINALNGL</sequence>
<dbReference type="Proteomes" id="UP000294841">
    <property type="component" value="Unassembled WGS sequence"/>
</dbReference>
<evidence type="ECO:0000313" key="2">
    <source>
        <dbReference type="Proteomes" id="UP000294841"/>
    </source>
</evidence>
<dbReference type="Pfam" id="PF01063">
    <property type="entry name" value="Aminotran_4"/>
    <property type="match status" value="1"/>
</dbReference>
<dbReference type="InterPro" id="IPR043131">
    <property type="entry name" value="BCAT-like_N"/>
</dbReference>
<comment type="caution">
    <text evidence="1">The sequence shown here is derived from an EMBL/GenBank/DDBJ whole genome shotgun (WGS) entry which is preliminary data.</text>
</comment>
<dbReference type="Gene3D" id="3.20.10.10">
    <property type="entry name" value="D-amino Acid Aminotransferase, subunit A, domain 2"/>
    <property type="match status" value="1"/>
</dbReference>
<gene>
    <name evidence="1" type="ORF">EV697_104160</name>
</gene>